<gene>
    <name evidence="1" type="ORF">CAL25_18320</name>
</gene>
<comment type="caution">
    <text evidence="1">The sequence shown here is derived from an EMBL/GenBank/DDBJ whole genome shotgun (WGS) entry which is preliminary data.</text>
</comment>
<dbReference type="EMBL" id="NEVP01000011">
    <property type="protein sequence ID" value="OZI47029.1"/>
    <property type="molecule type" value="Genomic_DNA"/>
</dbReference>
<dbReference type="SUPFAM" id="SSF55931">
    <property type="entry name" value="Glutamine synthetase/guanido kinase"/>
    <property type="match status" value="1"/>
</dbReference>
<evidence type="ECO:0000313" key="1">
    <source>
        <dbReference type="EMBL" id="OZI47029.1"/>
    </source>
</evidence>
<dbReference type="GO" id="GO:0042398">
    <property type="term" value="P:modified amino acid biosynthetic process"/>
    <property type="evidence" value="ECO:0007669"/>
    <property type="project" value="InterPro"/>
</dbReference>
<dbReference type="Gene3D" id="3.30.590.20">
    <property type="match status" value="1"/>
</dbReference>
<dbReference type="InterPro" id="IPR006336">
    <property type="entry name" value="GCS2"/>
</dbReference>
<organism evidence="1 2">
    <name type="scientific">Bordetella genomosp. 5</name>
    <dbReference type="NCBI Taxonomy" id="1395608"/>
    <lineage>
        <taxon>Bacteria</taxon>
        <taxon>Pseudomonadati</taxon>
        <taxon>Pseudomonadota</taxon>
        <taxon>Betaproteobacteria</taxon>
        <taxon>Burkholderiales</taxon>
        <taxon>Alcaligenaceae</taxon>
        <taxon>Bordetella</taxon>
    </lineage>
</organism>
<evidence type="ECO:0008006" key="3">
    <source>
        <dbReference type="Google" id="ProtNLM"/>
    </source>
</evidence>
<accession>A0A261TBR5</accession>
<sequence length="509" mass="55707">MRQIVVQGQARTRGDNVSVGISTQVAGAKLGLELEMPVAARDDGRSRAVTHYFETLALLKRARGQTVELVHIGDVPVGVTGPLGESGLDNGFNLLETAFAPVAGGPGGLARLDAAVREELADVETALAADGAAVLNAAEHPDCTLDDVWYREMRVPRPIYRELEGYRGWLHRAGIDAKAQNGPCTSVPIGQAARALNVSLALAPALMALYANSPLQGGRDTGAKENRMRLWDRMFRHARFAGDHYLQQLPERPFRDLGDHFRWMFGPQTASRALSWNPADDYKSAVSVYLDGNPALGQFLRAPRWRGRRGDTGEHVDLVPRGEHFVYSQFAHFLDARWRYRLERVPALDALLAAWAQPGGIETLFDACGCDGYIEARAFGAVFPDAQMQAEAGPQACATAVMGASALQLGLLRNLAEAEALVREWGWLTLRRLRTPALCHALDDAQVRALCQDVLAVASGGLDAADQHWLAYPRYVLDVGSTAADAMLRLWRGSPREVFYRQRMLQLPA</sequence>
<reference evidence="1 2" key="1">
    <citation type="submission" date="2017-05" db="EMBL/GenBank/DDBJ databases">
        <title>Complete and WGS of Bordetella genogroups.</title>
        <authorList>
            <person name="Spilker T."/>
            <person name="LiPuma J."/>
        </authorList>
    </citation>
    <scope>NUCLEOTIDE SEQUENCE [LARGE SCALE GENOMIC DNA]</scope>
    <source>
        <strain evidence="1 2">AU10456</strain>
    </source>
</reference>
<dbReference type="GO" id="GO:0004357">
    <property type="term" value="F:glutamate-cysteine ligase activity"/>
    <property type="evidence" value="ECO:0007669"/>
    <property type="project" value="InterPro"/>
</dbReference>
<dbReference type="Pfam" id="PF04107">
    <property type="entry name" value="GCS2"/>
    <property type="match status" value="1"/>
</dbReference>
<evidence type="ECO:0000313" key="2">
    <source>
        <dbReference type="Proteomes" id="UP000216913"/>
    </source>
</evidence>
<keyword evidence="2" id="KW-1185">Reference proteome</keyword>
<dbReference type="Proteomes" id="UP000216913">
    <property type="component" value="Unassembled WGS sequence"/>
</dbReference>
<name>A0A261TBR5_9BORD</name>
<dbReference type="AlphaFoldDB" id="A0A261TBR5"/>
<dbReference type="InterPro" id="IPR014746">
    <property type="entry name" value="Gln_synth/guanido_kin_cat_dom"/>
</dbReference>
<protein>
    <recommendedName>
        <fullName evidence="3">Glutamate--cysteine ligase</fullName>
    </recommendedName>
</protein>
<proteinExistence type="predicted"/>